<keyword evidence="3" id="KW-1185">Reference proteome</keyword>
<dbReference type="InterPro" id="IPR015927">
    <property type="entry name" value="Peptidase_S24_S26A/B/C"/>
</dbReference>
<dbReference type="EMBL" id="JBHSYQ010000004">
    <property type="protein sequence ID" value="MFC6998057.1"/>
    <property type="molecule type" value="Genomic_DNA"/>
</dbReference>
<dbReference type="SUPFAM" id="SSF51306">
    <property type="entry name" value="LexA/Signal peptidase"/>
    <property type="match status" value="1"/>
</dbReference>
<accession>A0ABW2DJJ4</accession>
<dbReference type="Gene3D" id="2.10.109.10">
    <property type="entry name" value="Umud Fragment, subunit A"/>
    <property type="match status" value="1"/>
</dbReference>
<name>A0ABW2DJJ4_9BACT</name>
<evidence type="ECO:0000313" key="2">
    <source>
        <dbReference type="EMBL" id="MFC6998057.1"/>
    </source>
</evidence>
<organism evidence="2 3">
    <name type="scientific">Rufibacter roseus</name>
    <dbReference type="NCBI Taxonomy" id="1567108"/>
    <lineage>
        <taxon>Bacteria</taxon>
        <taxon>Pseudomonadati</taxon>
        <taxon>Bacteroidota</taxon>
        <taxon>Cytophagia</taxon>
        <taxon>Cytophagales</taxon>
        <taxon>Hymenobacteraceae</taxon>
        <taxon>Rufibacter</taxon>
    </lineage>
</organism>
<reference evidence="3" key="1">
    <citation type="journal article" date="2019" name="Int. J. Syst. Evol. Microbiol.">
        <title>The Global Catalogue of Microorganisms (GCM) 10K type strain sequencing project: providing services to taxonomists for standard genome sequencing and annotation.</title>
        <authorList>
            <consortium name="The Broad Institute Genomics Platform"/>
            <consortium name="The Broad Institute Genome Sequencing Center for Infectious Disease"/>
            <person name="Wu L."/>
            <person name="Ma J."/>
        </authorList>
    </citation>
    <scope>NUCLEOTIDE SEQUENCE [LARGE SCALE GENOMIC DNA]</scope>
    <source>
        <strain evidence="3">CGMCC 4.7393</strain>
    </source>
</reference>
<comment type="caution">
    <text evidence="2">The sequence shown here is derived from an EMBL/GenBank/DDBJ whole genome shotgun (WGS) entry which is preliminary data.</text>
</comment>
<gene>
    <name evidence="2" type="ORF">ACFQHR_10505</name>
</gene>
<evidence type="ECO:0000313" key="3">
    <source>
        <dbReference type="Proteomes" id="UP001596405"/>
    </source>
</evidence>
<dbReference type="Proteomes" id="UP001596405">
    <property type="component" value="Unassembled WGS sequence"/>
</dbReference>
<dbReference type="Pfam" id="PF00717">
    <property type="entry name" value="Peptidase_S24"/>
    <property type="match status" value="1"/>
</dbReference>
<sequence>MQYLNDHGSETIDLNSYATENEASRFHVFMDSNAMSGAGIVKGDLLLIDRDVTPESGMLVLAFTTEWLMRRYEVRDGKGWLLAEPMAGEPVPLSDGQIWGVVMGVHRNLVWKRKTAGTGNTSTTGGRR</sequence>
<dbReference type="InterPro" id="IPR036286">
    <property type="entry name" value="LexA/Signal_pep-like_sf"/>
</dbReference>
<dbReference type="RefSeq" id="WP_066621706.1">
    <property type="nucleotide sequence ID" value="NZ_JBHSYQ010000004.1"/>
</dbReference>
<feature type="domain" description="Peptidase S24/S26A/S26B/S26C" evidence="1">
    <location>
        <begin position="5"/>
        <end position="102"/>
    </location>
</feature>
<proteinExistence type="predicted"/>
<protein>
    <submittedName>
        <fullName evidence="2">LexA family protein</fullName>
    </submittedName>
</protein>
<evidence type="ECO:0000259" key="1">
    <source>
        <dbReference type="Pfam" id="PF00717"/>
    </source>
</evidence>